<evidence type="ECO:0000313" key="4">
    <source>
        <dbReference type="EMBL" id="MDF1587078.1"/>
    </source>
</evidence>
<dbReference type="GO" id="GO:0008483">
    <property type="term" value="F:transaminase activity"/>
    <property type="evidence" value="ECO:0007669"/>
    <property type="project" value="UniProtKB-KW"/>
</dbReference>
<evidence type="ECO:0000256" key="1">
    <source>
        <dbReference type="ARBA" id="ARBA00001933"/>
    </source>
</evidence>
<sequence>MSDGTQPNLVIEAAYRERTPGSAKLAAEAVRLLPSGIAHDARWLRPYGIYAARAAGCRKWDVDGNVYVDFFGGHGALLLGHNRPEVLKACQEALLEGTHYGSSHAREVRWAQLVQQIVPSAEQVRFTSSGTEATLLALRLARAFTGRRKVLRFRSQFHGWHDHMTSGYANHFDGTATRGVLPAIAESVILCDPGDGEAVRAALESDKDIAAVFVEPTGGSFGMVPIEPSFLALLRELTAKHGVPLVFDEVITGFRVAPGGAQEAYGITPDITTLAKIVAGGMPGGAVAGRADILESLDFAAMAAKGEEKVQHPGTFNANPVSAAAGIAALKIIASGEPNRRANALARDLRDRLNAILAEQQVPWAVYGTFSGFHIFTNPDGRTIDPERFDPMALSWQEMKKRDGALSHRLRLALLVNGVDISGWPGGMTSAAHDEESLSHTCEAFREALRLLRREGDIAG</sequence>
<gene>
    <name evidence="4" type="ORF">PZ740_11890</name>
</gene>
<accession>A0AAP4D5T2</accession>
<dbReference type="EMBL" id="JARGEQ010000112">
    <property type="protein sequence ID" value="MDF1587078.1"/>
    <property type="molecule type" value="Genomic_DNA"/>
</dbReference>
<keyword evidence="4" id="KW-0032">Aminotransferase</keyword>
<dbReference type="Pfam" id="PF00202">
    <property type="entry name" value="Aminotran_3"/>
    <property type="match status" value="1"/>
</dbReference>
<evidence type="ECO:0000256" key="3">
    <source>
        <dbReference type="RuleBase" id="RU003560"/>
    </source>
</evidence>
<dbReference type="InterPro" id="IPR015424">
    <property type="entry name" value="PyrdxlP-dep_Trfase"/>
</dbReference>
<dbReference type="AlphaFoldDB" id="A0AAP4D5T2"/>
<dbReference type="RefSeq" id="WP_327789501.1">
    <property type="nucleotide sequence ID" value="NZ_JARGEQ010000112.1"/>
</dbReference>
<keyword evidence="2 3" id="KW-0663">Pyridoxal phosphate</keyword>
<dbReference type="Gene3D" id="3.90.1150.10">
    <property type="entry name" value="Aspartate Aminotransferase, domain 1"/>
    <property type="match status" value="1"/>
</dbReference>
<dbReference type="InterPro" id="IPR015421">
    <property type="entry name" value="PyrdxlP-dep_Trfase_major"/>
</dbReference>
<name>A0AAP4D5T2_9PROT</name>
<dbReference type="GO" id="GO:0030170">
    <property type="term" value="F:pyridoxal phosphate binding"/>
    <property type="evidence" value="ECO:0007669"/>
    <property type="project" value="InterPro"/>
</dbReference>
<dbReference type="PANTHER" id="PTHR43713:SF3">
    <property type="entry name" value="GLUTAMATE-1-SEMIALDEHYDE 2,1-AMINOMUTASE 1, CHLOROPLASTIC-RELATED"/>
    <property type="match status" value="1"/>
</dbReference>
<keyword evidence="5" id="KW-1185">Reference proteome</keyword>
<protein>
    <submittedName>
        <fullName evidence="4">Aminotransferase class III-fold pyridoxal phosphate-dependent enzyme</fullName>
    </submittedName>
</protein>
<dbReference type="PROSITE" id="PS00600">
    <property type="entry name" value="AA_TRANSFER_CLASS_3"/>
    <property type="match status" value="1"/>
</dbReference>
<dbReference type="CDD" id="cd00610">
    <property type="entry name" value="OAT_like"/>
    <property type="match status" value="1"/>
</dbReference>
<evidence type="ECO:0000256" key="2">
    <source>
        <dbReference type="ARBA" id="ARBA00022898"/>
    </source>
</evidence>
<dbReference type="InterPro" id="IPR005814">
    <property type="entry name" value="Aminotrans_3"/>
</dbReference>
<dbReference type="InterPro" id="IPR049704">
    <property type="entry name" value="Aminotrans_3_PPA_site"/>
</dbReference>
<dbReference type="Proteomes" id="UP001301140">
    <property type="component" value="Unassembled WGS sequence"/>
</dbReference>
<keyword evidence="4" id="KW-0808">Transferase</keyword>
<dbReference type="Gene3D" id="3.40.640.10">
    <property type="entry name" value="Type I PLP-dependent aspartate aminotransferase-like (Major domain)"/>
    <property type="match status" value="1"/>
</dbReference>
<comment type="similarity">
    <text evidence="3">Belongs to the class-III pyridoxal-phosphate-dependent aminotransferase family.</text>
</comment>
<comment type="cofactor">
    <cofactor evidence="1">
        <name>pyridoxal 5'-phosphate</name>
        <dbReference type="ChEBI" id="CHEBI:597326"/>
    </cofactor>
</comment>
<comment type="caution">
    <text evidence="4">The sequence shown here is derived from an EMBL/GenBank/DDBJ whole genome shotgun (WGS) entry which is preliminary data.</text>
</comment>
<organism evidence="4 5">
    <name type="scientific">Marinimicrococcus flavescens</name>
    <dbReference type="NCBI Taxonomy" id="3031815"/>
    <lineage>
        <taxon>Bacteria</taxon>
        <taxon>Pseudomonadati</taxon>
        <taxon>Pseudomonadota</taxon>
        <taxon>Alphaproteobacteria</taxon>
        <taxon>Geminicoccales</taxon>
        <taxon>Geminicoccaceae</taxon>
        <taxon>Marinimicrococcus</taxon>
    </lineage>
</organism>
<dbReference type="PANTHER" id="PTHR43713">
    <property type="entry name" value="GLUTAMATE-1-SEMIALDEHYDE 2,1-AMINOMUTASE"/>
    <property type="match status" value="1"/>
</dbReference>
<proteinExistence type="inferred from homology"/>
<dbReference type="InterPro" id="IPR015422">
    <property type="entry name" value="PyrdxlP-dep_Trfase_small"/>
</dbReference>
<reference evidence="4 5" key="1">
    <citation type="submission" date="2023-03" db="EMBL/GenBank/DDBJ databases">
        <title>YIM 152171 draft genome.</title>
        <authorList>
            <person name="Yang Z."/>
        </authorList>
    </citation>
    <scope>NUCLEOTIDE SEQUENCE [LARGE SCALE GENOMIC DNA]</scope>
    <source>
        <strain evidence="4 5">YIM 152171</strain>
    </source>
</reference>
<dbReference type="SUPFAM" id="SSF53383">
    <property type="entry name" value="PLP-dependent transferases"/>
    <property type="match status" value="1"/>
</dbReference>
<evidence type="ECO:0000313" key="5">
    <source>
        <dbReference type="Proteomes" id="UP001301140"/>
    </source>
</evidence>